<organism evidence="9 10">
    <name type="scientific">Enhygromyxa salina</name>
    <dbReference type="NCBI Taxonomy" id="215803"/>
    <lineage>
        <taxon>Bacteria</taxon>
        <taxon>Pseudomonadati</taxon>
        <taxon>Myxococcota</taxon>
        <taxon>Polyangia</taxon>
        <taxon>Nannocystales</taxon>
        <taxon>Nannocystaceae</taxon>
        <taxon>Enhygromyxa</taxon>
    </lineage>
</organism>
<evidence type="ECO:0000313" key="10">
    <source>
        <dbReference type="Proteomes" id="UP000238823"/>
    </source>
</evidence>
<evidence type="ECO:0000313" key="9">
    <source>
        <dbReference type="EMBL" id="PRQ06181.1"/>
    </source>
</evidence>
<keyword evidence="4 8" id="KW-0812">Transmembrane</keyword>
<dbReference type="PIRSF" id="PIRSF016636">
    <property type="entry name" value="AlgI_DltB"/>
    <property type="match status" value="1"/>
</dbReference>
<dbReference type="GO" id="GO:0042121">
    <property type="term" value="P:alginic acid biosynthetic process"/>
    <property type="evidence" value="ECO:0007669"/>
    <property type="project" value="InterPro"/>
</dbReference>
<sequence>MEFNSLEYLLLLLVASLLFFGAGYRARLVILIAASLVFYAAWNVPLVSLIVISAVIDYTAGRLLGREGPDHGDDRARRRKLILAVSLAVNLGLLGYFKYANFFLDNVHELFGLGDEASFIDVVLPPGISFYTFQTMSYTIDVYRRKLRPTDSFLRFFLYVSFFPQLIAGPIERAGHLLVQFDQAATRPFRVQNLVSGGQMIVWGVFKKAVIADHCGLLCDQIYQNPGQYDGWSALIATYAFTLQIYCDFSAYSEIARGSARIFGVDLMVNFDQPYLTTNIGAFWRRWHISLSNWFRDYVYIPLGGNKQGKRRTLINLTITMFLSGLWHGAAWTFVVWGLFHGLLLLINAQLGDRFARLLPKGRVAWLGALIAWFVNFHLVVIGWILFRAADMRQFGEITVGIAKDLALAMIGFGHGPSTEQTLFIVFTFGFVLVSYFDRKFALLERVWSSPTTASVFASALIVATLLLGLAEGPAFIYFQF</sequence>
<evidence type="ECO:0000256" key="1">
    <source>
        <dbReference type="ARBA" id="ARBA00004651"/>
    </source>
</evidence>
<reference evidence="9 10" key="1">
    <citation type="submission" date="2018-03" db="EMBL/GenBank/DDBJ databases">
        <title>Draft Genome Sequences of the Obligatory Marine Myxobacteria Enhygromyxa salina SWB007.</title>
        <authorList>
            <person name="Poehlein A."/>
            <person name="Moghaddam J.A."/>
            <person name="Harms H."/>
            <person name="Alanjari M."/>
            <person name="Koenig G.M."/>
            <person name="Daniel R."/>
            <person name="Schaeberle T.F."/>
        </authorList>
    </citation>
    <scope>NUCLEOTIDE SEQUENCE [LARGE SCALE GENOMIC DNA]</scope>
    <source>
        <strain evidence="9 10">SWB007</strain>
    </source>
</reference>
<dbReference type="Proteomes" id="UP000238823">
    <property type="component" value="Unassembled WGS sequence"/>
</dbReference>
<evidence type="ECO:0000256" key="6">
    <source>
        <dbReference type="ARBA" id="ARBA00023136"/>
    </source>
</evidence>
<evidence type="ECO:0000256" key="4">
    <source>
        <dbReference type="ARBA" id="ARBA00022692"/>
    </source>
</evidence>
<comment type="subcellular location">
    <subcellularLocation>
        <location evidence="1">Cell membrane</location>
        <topology evidence="1">Multi-pass membrane protein</topology>
    </subcellularLocation>
</comment>
<dbReference type="InterPro" id="IPR028362">
    <property type="entry name" value="AlgI"/>
</dbReference>
<feature type="transmembrane region" description="Helical" evidence="8">
    <location>
        <begin position="119"/>
        <end position="140"/>
    </location>
</feature>
<dbReference type="PANTHER" id="PTHR13285:SF18">
    <property type="entry name" value="PROTEIN-CYSTEINE N-PALMITOYLTRANSFERASE RASP"/>
    <property type="match status" value="1"/>
</dbReference>
<dbReference type="OrthoDB" id="139172at2"/>
<feature type="transmembrane region" description="Helical" evidence="8">
    <location>
        <begin position="364"/>
        <end position="387"/>
    </location>
</feature>
<keyword evidence="7 9" id="KW-0808">Transferase</keyword>
<evidence type="ECO:0000256" key="7">
    <source>
        <dbReference type="PIRNR" id="PIRNR016636"/>
    </source>
</evidence>
<comment type="similarity">
    <text evidence="2 7">Belongs to the membrane-bound acyltransferase family.</text>
</comment>
<dbReference type="PANTHER" id="PTHR13285">
    <property type="entry name" value="ACYLTRANSFERASE"/>
    <property type="match status" value="1"/>
</dbReference>
<dbReference type="InterPro" id="IPR051085">
    <property type="entry name" value="MB_O-acyltransferase"/>
</dbReference>
<keyword evidence="3 7" id="KW-1003">Cell membrane</keyword>
<evidence type="ECO:0000256" key="2">
    <source>
        <dbReference type="ARBA" id="ARBA00010323"/>
    </source>
</evidence>
<evidence type="ECO:0000256" key="8">
    <source>
        <dbReference type="SAM" id="Phobius"/>
    </source>
</evidence>
<protein>
    <submittedName>
        <fullName evidence="9">Peptidoglycan O-acetyltransferase</fullName>
        <ecNumber evidence="9">2.3.1.-</ecNumber>
    </submittedName>
</protein>
<comment type="caution">
    <text evidence="9">The sequence shown here is derived from an EMBL/GenBank/DDBJ whole genome shotgun (WGS) entry which is preliminary data.</text>
</comment>
<feature type="transmembrane region" description="Helical" evidence="8">
    <location>
        <begin position="457"/>
        <end position="479"/>
    </location>
</feature>
<accession>A0A2S9YM45</accession>
<feature type="transmembrane region" description="Helical" evidence="8">
    <location>
        <begin position="41"/>
        <end position="60"/>
    </location>
</feature>
<dbReference type="Pfam" id="PF03062">
    <property type="entry name" value="MBOAT"/>
    <property type="match status" value="1"/>
</dbReference>
<dbReference type="GO" id="GO:0016746">
    <property type="term" value="F:acyltransferase activity"/>
    <property type="evidence" value="ECO:0007669"/>
    <property type="project" value="UniProtKB-KW"/>
</dbReference>
<gene>
    <name evidence="9" type="primary">patA_6</name>
    <name evidence="9" type="ORF">ENSA7_40990</name>
</gene>
<dbReference type="AlphaFoldDB" id="A0A2S9YM45"/>
<dbReference type="GO" id="GO:0005886">
    <property type="term" value="C:plasma membrane"/>
    <property type="evidence" value="ECO:0007669"/>
    <property type="project" value="UniProtKB-SubCell"/>
</dbReference>
<proteinExistence type="inferred from homology"/>
<keyword evidence="5 8" id="KW-1133">Transmembrane helix</keyword>
<dbReference type="PIRSF" id="PIRSF500217">
    <property type="entry name" value="AlgI"/>
    <property type="match status" value="1"/>
</dbReference>
<feature type="transmembrane region" description="Helical" evidence="8">
    <location>
        <begin position="421"/>
        <end position="437"/>
    </location>
</feature>
<evidence type="ECO:0000256" key="3">
    <source>
        <dbReference type="ARBA" id="ARBA00022475"/>
    </source>
</evidence>
<dbReference type="EMBL" id="PVNL01000080">
    <property type="protein sequence ID" value="PRQ06181.1"/>
    <property type="molecule type" value="Genomic_DNA"/>
</dbReference>
<dbReference type="EC" id="2.3.1.-" evidence="9"/>
<feature type="transmembrane region" description="Helical" evidence="8">
    <location>
        <begin position="314"/>
        <end position="344"/>
    </location>
</feature>
<feature type="transmembrane region" description="Helical" evidence="8">
    <location>
        <begin position="81"/>
        <end position="99"/>
    </location>
</feature>
<dbReference type="InterPro" id="IPR004299">
    <property type="entry name" value="MBOAT_fam"/>
</dbReference>
<keyword evidence="6 7" id="KW-0472">Membrane</keyword>
<dbReference type="InterPro" id="IPR024194">
    <property type="entry name" value="Ac/AlaTfrase_AlgI/DltB"/>
</dbReference>
<name>A0A2S9YM45_9BACT</name>
<evidence type="ECO:0000256" key="5">
    <source>
        <dbReference type="ARBA" id="ARBA00022989"/>
    </source>
</evidence>
<dbReference type="RefSeq" id="WP_106091052.1">
    <property type="nucleotide sequence ID" value="NZ_PVNL01000080.1"/>
</dbReference>
<keyword evidence="7 9" id="KW-0012">Acyltransferase</keyword>